<evidence type="ECO:0000313" key="3">
    <source>
        <dbReference type="Proteomes" id="UP000076722"/>
    </source>
</evidence>
<evidence type="ECO:0000313" key="2">
    <source>
        <dbReference type="EMBL" id="KZS96446.1"/>
    </source>
</evidence>
<dbReference type="AlphaFoldDB" id="A0A164XZV7"/>
<dbReference type="Proteomes" id="UP000076722">
    <property type="component" value="Unassembled WGS sequence"/>
</dbReference>
<evidence type="ECO:0000256" key="1">
    <source>
        <dbReference type="SAM" id="Phobius"/>
    </source>
</evidence>
<gene>
    <name evidence="2" type="ORF">SISNIDRAFT_451176</name>
</gene>
<keyword evidence="3" id="KW-1185">Reference proteome</keyword>
<name>A0A164XZV7_9AGAM</name>
<feature type="transmembrane region" description="Helical" evidence="1">
    <location>
        <begin position="20"/>
        <end position="50"/>
    </location>
</feature>
<keyword evidence="1" id="KW-0472">Membrane</keyword>
<keyword evidence="1" id="KW-0812">Transmembrane</keyword>
<sequence>MRVDVLTTSAFSRTLYPHGHWLWAAGDELLLCGALLEIVVIAMLVALCLLTEYCIDD</sequence>
<reference evidence="2 3" key="1">
    <citation type="journal article" date="2016" name="Mol. Biol. Evol.">
        <title>Comparative Genomics of Early-Diverging Mushroom-Forming Fungi Provides Insights into the Origins of Lignocellulose Decay Capabilities.</title>
        <authorList>
            <person name="Nagy L.G."/>
            <person name="Riley R."/>
            <person name="Tritt A."/>
            <person name="Adam C."/>
            <person name="Daum C."/>
            <person name="Floudas D."/>
            <person name="Sun H."/>
            <person name="Yadav J.S."/>
            <person name="Pangilinan J."/>
            <person name="Larsson K.H."/>
            <person name="Matsuura K."/>
            <person name="Barry K."/>
            <person name="Labutti K."/>
            <person name="Kuo R."/>
            <person name="Ohm R.A."/>
            <person name="Bhattacharya S.S."/>
            <person name="Shirouzu T."/>
            <person name="Yoshinaga Y."/>
            <person name="Martin F.M."/>
            <person name="Grigoriev I.V."/>
            <person name="Hibbett D.S."/>
        </authorList>
    </citation>
    <scope>NUCLEOTIDE SEQUENCE [LARGE SCALE GENOMIC DNA]</scope>
    <source>
        <strain evidence="2 3">HHB9708</strain>
    </source>
</reference>
<dbReference type="EMBL" id="KV419399">
    <property type="protein sequence ID" value="KZS96446.1"/>
    <property type="molecule type" value="Genomic_DNA"/>
</dbReference>
<organism evidence="2 3">
    <name type="scientific">Sistotremastrum niveocremeum HHB9708</name>
    <dbReference type="NCBI Taxonomy" id="1314777"/>
    <lineage>
        <taxon>Eukaryota</taxon>
        <taxon>Fungi</taxon>
        <taxon>Dikarya</taxon>
        <taxon>Basidiomycota</taxon>
        <taxon>Agaricomycotina</taxon>
        <taxon>Agaricomycetes</taxon>
        <taxon>Sistotremastrales</taxon>
        <taxon>Sistotremastraceae</taxon>
        <taxon>Sertulicium</taxon>
        <taxon>Sertulicium niveocremeum</taxon>
    </lineage>
</organism>
<keyword evidence="1" id="KW-1133">Transmembrane helix</keyword>
<protein>
    <submittedName>
        <fullName evidence="2">Uncharacterized protein</fullName>
    </submittedName>
</protein>
<proteinExistence type="predicted"/>
<accession>A0A164XZV7</accession>